<keyword evidence="9" id="KW-0808">Transferase</keyword>
<comment type="catalytic activity">
    <reaction evidence="5">
        <text>L-homocysteine + H2O = 2-oxobutanoate + hydrogen sulfide + NH4(+) + H(+)</text>
        <dbReference type="Rhea" id="RHEA:14501"/>
        <dbReference type="ChEBI" id="CHEBI:15377"/>
        <dbReference type="ChEBI" id="CHEBI:15378"/>
        <dbReference type="ChEBI" id="CHEBI:16763"/>
        <dbReference type="ChEBI" id="CHEBI:28938"/>
        <dbReference type="ChEBI" id="CHEBI:29919"/>
        <dbReference type="ChEBI" id="CHEBI:58199"/>
        <dbReference type="EC" id="4.4.1.2"/>
    </reaction>
    <physiologicalReaction direction="left-to-right" evidence="5">
        <dbReference type="Rhea" id="RHEA:14502"/>
    </physiologicalReaction>
</comment>
<dbReference type="InterPro" id="IPR015421">
    <property type="entry name" value="PyrdxlP-dep_Trfase_major"/>
</dbReference>
<dbReference type="EMBL" id="CP051128">
    <property type="protein sequence ID" value="QIZ05409.1"/>
    <property type="molecule type" value="Genomic_DNA"/>
</dbReference>
<name>A0A6H1NVV1_PRIMG</name>
<protein>
    <recommendedName>
        <fullName evidence="3">homocysteine desulfhydrase</fullName>
        <ecNumber evidence="3">4.4.1.2</ecNumber>
    </recommendedName>
    <alternativeName>
        <fullName evidence="4">Homocysteine desulfhydrase</fullName>
    </alternativeName>
</protein>
<dbReference type="GO" id="GO:0019346">
    <property type="term" value="P:transsulfuration"/>
    <property type="evidence" value="ECO:0007669"/>
    <property type="project" value="InterPro"/>
</dbReference>
<dbReference type="Pfam" id="PF01053">
    <property type="entry name" value="Cys_Met_Meta_PP"/>
    <property type="match status" value="1"/>
</dbReference>
<dbReference type="GO" id="GO:0047982">
    <property type="term" value="F:homocysteine desulfhydrase activity"/>
    <property type="evidence" value="ECO:0007669"/>
    <property type="project" value="UniProtKB-EC"/>
</dbReference>
<evidence type="ECO:0000256" key="7">
    <source>
        <dbReference type="PIRSR" id="PIRSR001434-2"/>
    </source>
</evidence>
<dbReference type="InterPro" id="IPR015422">
    <property type="entry name" value="PyrdxlP-dep_Trfase_small"/>
</dbReference>
<accession>A0A6H1NVV1</accession>
<dbReference type="PIRSF" id="PIRSF001434">
    <property type="entry name" value="CGS"/>
    <property type="match status" value="1"/>
</dbReference>
<gene>
    <name evidence="9" type="ORF">HFZ78_00365</name>
</gene>
<evidence type="ECO:0000313" key="9">
    <source>
        <dbReference type="EMBL" id="QIZ05409.1"/>
    </source>
</evidence>
<keyword evidence="9" id="KW-0032">Aminotransferase</keyword>
<evidence type="ECO:0000256" key="4">
    <source>
        <dbReference type="ARBA" id="ARBA00047199"/>
    </source>
</evidence>
<dbReference type="PANTHER" id="PTHR11808">
    <property type="entry name" value="TRANS-SULFURATION ENZYME FAMILY MEMBER"/>
    <property type="match status" value="1"/>
</dbReference>
<dbReference type="GO" id="GO:0005737">
    <property type="term" value="C:cytoplasm"/>
    <property type="evidence" value="ECO:0007669"/>
    <property type="project" value="TreeGrafter"/>
</dbReference>
<reference evidence="9 10" key="1">
    <citation type="submission" date="2020-04" db="EMBL/GenBank/DDBJ databases">
        <title>Genome-Wide Identification of 5-Methylcytosine Sites in Bacterial Genomes By High-Throughput Sequencing of MspJI Restriction Fragments.</title>
        <authorList>
            <person name="Wu V."/>
        </authorList>
    </citation>
    <scope>NUCLEOTIDE SEQUENCE [LARGE SCALE GENOMIC DNA]</scope>
    <source>
        <strain evidence="9 10">S2</strain>
    </source>
</reference>
<dbReference type="InterPro" id="IPR015424">
    <property type="entry name" value="PyrdxlP-dep_Trfase"/>
</dbReference>
<comment type="similarity">
    <text evidence="8">Belongs to the trans-sulfuration enzymes family.</text>
</comment>
<dbReference type="CDD" id="cd00614">
    <property type="entry name" value="CGS_like"/>
    <property type="match status" value="1"/>
</dbReference>
<evidence type="ECO:0000256" key="2">
    <source>
        <dbReference type="ARBA" id="ARBA00022898"/>
    </source>
</evidence>
<dbReference type="PANTHER" id="PTHR11808:SF80">
    <property type="entry name" value="CYSTATHIONINE GAMMA-LYASE"/>
    <property type="match status" value="1"/>
</dbReference>
<dbReference type="Gene3D" id="3.40.640.10">
    <property type="entry name" value="Type I PLP-dependent aspartate aminotransferase-like (Major domain)"/>
    <property type="match status" value="1"/>
</dbReference>
<dbReference type="FunFam" id="3.40.640.10:FF:000046">
    <property type="entry name" value="Cystathionine gamma-lyase"/>
    <property type="match status" value="1"/>
</dbReference>
<dbReference type="GO" id="GO:0018826">
    <property type="term" value="F:methionine gamma-lyase activity"/>
    <property type="evidence" value="ECO:0007669"/>
    <property type="project" value="UniProtKB-EC"/>
</dbReference>
<dbReference type="SUPFAM" id="SSF53383">
    <property type="entry name" value="PLP-dependent transferases"/>
    <property type="match status" value="1"/>
</dbReference>
<organism evidence="9 10">
    <name type="scientific">Priestia megaterium</name>
    <name type="common">Bacillus megaterium</name>
    <dbReference type="NCBI Taxonomy" id="1404"/>
    <lineage>
        <taxon>Bacteria</taxon>
        <taxon>Bacillati</taxon>
        <taxon>Bacillota</taxon>
        <taxon>Bacilli</taxon>
        <taxon>Bacillales</taxon>
        <taxon>Bacillaceae</taxon>
        <taxon>Priestia</taxon>
    </lineage>
</organism>
<evidence type="ECO:0000256" key="3">
    <source>
        <dbReference type="ARBA" id="ARBA00047175"/>
    </source>
</evidence>
<evidence type="ECO:0000256" key="8">
    <source>
        <dbReference type="RuleBase" id="RU362118"/>
    </source>
</evidence>
<evidence type="ECO:0000313" key="10">
    <source>
        <dbReference type="Proteomes" id="UP000501868"/>
    </source>
</evidence>
<dbReference type="GO" id="GO:0030170">
    <property type="term" value="F:pyridoxal phosphate binding"/>
    <property type="evidence" value="ECO:0007669"/>
    <property type="project" value="InterPro"/>
</dbReference>
<dbReference type="InterPro" id="IPR000277">
    <property type="entry name" value="Cys/Met-Metab_PyrdxlP-dep_enz"/>
</dbReference>
<dbReference type="GO" id="GO:0008483">
    <property type="term" value="F:transaminase activity"/>
    <property type="evidence" value="ECO:0007669"/>
    <property type="project" value="UniProtKB-KW"/>
</dbReference>
<reference evidence="9 10" key="2">
    <citation type="submission" date="2020-04" db="EMBL/GenBank/DDBJ databases">
        <authorList>
            <person name="Fomenkov A."/>
            <person name="Anton B.P."/>
            <person name="Roberts R.J."/>
        </authorList>
    </citation>
    <scope>NUCLEOTIDE SEQUENCE [LARGE SCALE GENOMIC DNA]</scope>
    <source>
        <strain evidence="9 10">S2</strain>
    </source>
</reference>
<comment type="cofactor">
    <cofactor evidence="1 8">
        <name>pyridoxal 5'-phosphate</name>
        <dbReference type="ChEBI" id="CHEBI:597326"/>
    </cofactor>
</comment>
<evidence type="ECO:0000256" key="6">
    <source>
        <dbReference type="ARBA" id="ARBA00052699"/>
    </source>
</evidence>
<proteinExistence type="inferred from homology"/>
<dbReference type="AlphaFoldDB" id="A0A6H1NVV1"/>
<sequence length="395" mass="44159">MSMTNDLFSDEHVCTHLGDEYEHFHGAVVPPIYQNSLFVFKNFEHLTEAMKDEQSNYIYWRGMNPTVEIVEKKIAALEKGEKCKLFSSGMAAISSAILTFLQAGDHVLSISNIYGPTTKFFTYIEKFGVAHTNTLSTDLDDIESLIQPNTKVIYLESPTTMTFKLVDLKAVSNLAKHHGIKTIIDNTWATPLFQNPITLGIDIVVHSVSKYLGGHSDLVGGALITSKEIMDHLFYHEYQLLGGVMPPYEAWLLMRGLRTLPIRMRAHQESGLKIASFLEDHSSVKKVHYPGLKSSPDYELGKLQLKGYSGLMSFELANNSFESVRNVINSLKQFQIGVSWGGFESLVISPNYGYNTEQLINSGIDSGLIRISVGLENIDELLEDLNTALQQKLTV</sequence>
<dbReference type="EC" id="4.4.1.2" evidence="3"/>
<dbReference type="Proteomes" id="UP000501868">
    <property type="component" value="Chromosome"/>
</dbReference>
<keyword evidence="2 7" id="KW-0663">Pyridoxal phosphate</keyword>
<comment type="catalytic activity">
    <reaction evidence="6">
        <text>L-methionine + H2O = methanethiol + 2-oxobutanoate + NH4(+)</text>
        <dbReference type="Rhea" id="RHEA:23800"/>
        <dbReference type="ChEBI" id="CHEBI:15377"/>
        <dbReference type="ChEBI" id="CHEBI:16007"/>
        <dbReference type="ChEBI" id="CHEBI:16763"/>
        <dbReference type="ChEBI" id="CHEBI:28938"/>
        <dbReference type="ChEBI" id="CHEBI:57844"/>
        <dbReference type="EC" id="4.4.1.11"/>
    </reaction>
    <physiologicalReaction direction="left-to-right" evidence="6">
        <dbReference type="Rhea" id="RHEA:23801"/>
    </physiologicalReaction>
</comment>
<evidence type="ECO:0000256" key="1">
    <source>
        <dbReference type="ARBA" id="ARBA00001933"/>
    </source>
</evidence>
<dbReference type="Gene3D" id="3.90.1150.10">
    <property type="entry name" value="Aspartate Aminotransferase, domain 1"/>
    <property type="match status" value="1"/>
</dbReference>
<feature type="modified residue" description="N6-(pyridoxal phosphate)lysine" evidence="7">
    <location>
        <position position="210"/>
    </location>
</feature>
<evidence type="ECO:0000256" key="5">
    <source>
        <dbReference type="ARBA" id="ARBA00048780"/>
    </source>
</evidence>